<dbReference type="EMBL" id="DRTT01000168">
    <property type="protein sequence ID" value="HHF99051.1"/>
    <property type="molecule type" value="Genomic_DNA"/>
</dbReference>
<gene>
    <name evidence="2" type="ORF">ENL39_06175</name>
</gene>
<organism evidence="2">
    <name type="scientific">Aerophobetes bacterium</name>
    <dbReference type="NCBI Taxonomy" id="2030807"/>
    <lineage>
        <taxon>Bacteria</taxon>
        <taxon>Candidatus Aerophobota</taxon>
    </lineage>
</organism>
<evidence type="ECO:0000313" key="2">
    <source>
        <dbReference type="EMBL" id="HHF99051.1"/>
    </source>
</evidence>
<accession>A0A7V5I0W1</accession>
<name>A0A7V5I0W1_UNCAE</name>
<protein>
    <recommendedName>
        <fullName evidence="1">DUF2281 domain-containing protein</fullName>
    </recommendedName>
</protein>
<dbReference type="Pfam" id="PF10047">
    <property type="entry name" value="DUF2281"/>
    <property type="match status" value="1"/>
</dbReference>
<dbReference type="InterPro" id="IPR018739">
    <property type="entry name" value="DUF2281"/>
</dbReference>
<dbReference type="AlphaFoldDB" id="A0A7V5I0W1"/>
<comment type="caution">
    <text evidence="2">The sequence shown here is derived from an EMBL/GenBank/DDBJ whole genome shotgun (WGS) entry which is preliminary data.</text>
</comment>
<dbReference type="Proteomes" id="UP000886070">
    <property type="component" value="Unassembled WGS sequence"/>
</dbReference>
<feature type="domain" description="DUF2281" evidence="1">
    <location>
        <begin position="9"/>
        <end position="57"/>
    </location>
</feature>
<sequence>MSVKKRAKDIIDRLSENKVRLILDFIEYLEEKEAWEATEEILSIKGMMEDIREAEKDLREEKMENFIPWDKVKKNSDIS</sequence>
<reference evidence="2" key="1">
    <citation type="journal article" date="2020" name="mSystems">
        <title>Genome- and Community-Level Interaction Insights into Carbon Utilization and Element Cycling Functions of Hydrothermarchaeota in Hydrothermal Sediment.</title>
        <authorList>
            <person name="Zhou Z."/>
            <person name="Liu Y."/>
            <person name="Xu W."/>
            <person name="Pan J."/>
            <person name="Luo Z.H."/>
            <person name="Li M."/>
        </authorList>
    </citation>
    <scope>NUCLEOTIDE SEQUENCE [LARGE SCALE GENOMIC DNA]</scope>
    <source>
        <strain evidence="2">HyVt-92</strain>
    </source>
</reference>
<proteinExistence type="predicted"/>
<evidence type="ECO:0000259" key="1">
    <source>
        <dbReference type="Pfam" id="PF10047"/>
    </source>
</evidence>